<comment type="caution">
    <text evidence="1">The sequence shown here is derived from an EMBL/GenBank/DDBJ whole genome shotgun (WGS) entry which is preliminary data.</text>
</comment>
<dbReference type="GO" id="GO:0005737">
    <property type="term" value="C:cytoplasm"/>
    <property type="evidence" value="ECO:0007669"/>
    <property type="project" value="TreeGrafter"/>
</dbReference>
<reference evidence="1 2" key="1">
    <citation type="submission" date="2017-02" db="EMBL/GenBank/DDBJ databases">
        <title>Bacillus pseudomycoides isolate FSL K6-0042.</title>
        <authorList>
            <person name="Kovac J."/>
        </authorList>
    </citation>
    <scope>NUCLEOTIDE SEQUENCE [LARGE SCALE GENOMIC DNA]</scope>
    <source>
        <strain evidence="1 2">FSL K6-0042</strain>
    </source>
</reference>
<dbReference type="SMART" id="SM00855">
    <property type="entry name" value="PGAM"/>
    <property type="match status" value="1"/>
</dbReference>
<dbReference type="CDD" id="cd07067">
    <property type="entry name" value="HP_PGM_like"/>
    <property type="match status" value="1"/>
</dbReference>
<dbReference type="InterPro" id="IPR029033">
    <property type="entry name" value="His_PPase_superfam"/>
</dbReference>
<dbReference type="Gene3D" id="3.40.50.1240">
    <property type="entry name" value="Phosphoglycerate mutase-like"/>
    <property type="match status" value="1"/>
</dbReference>
<dbReference type="PANTHER" id="PTHR48100">
    <property type="entry name" value="BROAD-SPECIFICITY PHOSPHATASE YOR283W-RELATED"/>
    <property type="match status" value="1"/>
</dbReference>
<organism evidence="1 2">
    <name type="scientific">Bacillus pseudomycoides</name>
    <dbReference type="NCBI Taxonomy" id="64104"/>
    <lineage>
        <taxon>Bacteria</taxon>
        <taxon>Bacillati</taxon>
        <taxon>Bacillota</taxon>
        <taxon>Bacilli</taxon>
        <taxon>Bacillales</taxon>
        <taxon>Bacillaceae</taxon>
        <taxon>Bacillus</taxon>
        <taxon>Bacillus cereus group</taxon>
    </lineage>
</organism>
<name>A0A1Y3MD93_9BACI</name>
<dbReference type="AlphaFoldDB" id="A0A1Y3MD93"/>
<sequence>MVNLKNEGWILKKLIVVRHCSATGQERDAALTIAGEKQAHFLANFLIQNNLQIESIISSPFTRAIQSIAPFALRTNLPVGEDERLEERILSNNPMEDWLQKLEYTFTNIDIAFLGGESTKQAMDRVASLIQDILQQEHQVTLLVTHGNLLTLILKYFDNRIGFLEWKNLSNPDIYEITLDEQTTIHRLWGKTVENCYTR</sequence>
<dbReference type="Pfam" id="PF00300">
    <property type="entry name" value="His_Phos_1"/>
    <property type="match status" value="1"/>
</dbReference>
<dbReference type="PANTHER" id="PTHR48100:SF1">
    <property type="entry name" value="HISTIDINE PHOSPHATASE FAMILY PROTEIN-RELATED"/>
    <property type="match status" value="1"/>
</dbReference>
<gene>
    <name evidence="1" type="ORF">BW425_17240</name>
</gene>
<dbReference type="GO" id="GO:0016791">
    <property type="term" value="F:phosphatase activity"/>
    <property type="evidence" value="ECO:0007669"/>
    <property type="project" value="TreeGrafter"/>
</dbReference>
<dbReference type="InterPro" id="IPR050275">
    <property type="entry name" value="PGM_Phosphatase"/>
</dbReference>
<dbReference type="InterPro" id="IPR013078">
    <property type="entry name" value="His_Pase_superF_clade-1"/>
</dbReference>
<evidence type="ECO:0000313" key="2">
    <source>
        <dbReference type="Proteomes" id="UP000195321"/>
    </source>
</evidence>
<evidence type="ECO:0000313" key="1">
    <source>
        <dbReference type="EMBL" id="OUM47704.1"/>
    </source>
</evidence>
<protein>
    <submittedName>
        <fullName evidence="1">Histidine phosphatase family protein</fullName>
    </submittedName>
</protein>
<dbReference type="Proteomes" id="UP000195321">
    <property type="component" value="Unassembled WGS sequence"/>
</dbReference>
<accession>A0A1Y3MD93</accession>
<proteinExistence type="predicted"/>
<dbReference type="EMBL" id="MWPX01000020">
    <property type="protein sequence ID" value="OUM47704.1"/>
    <property type="molecule type" value="Genomic_DNA"/>
</dbReference>
<dbReference type="SUPFAM" id="SSF53254">
    <property type="entry name" value="Phosphoglycerate mutase-like"/>
    <property type="match status" value="1"/>
</dbReference>